<name>A0AAN9URE8_9PEZI</name>
<dbReference type="SMART" id="SM00033">
    <property type="entry name" value="CH"/>
    <property type="match status" value="4"/>
</dbReference>
<dbReference type="GO" id="GO:0051017">
    <property type="term" value="P:actin filament bundle assembly"/>
    <property type="evidence" value="ECO:0007669"/>
    <property type="project" value="InterPro"/>
</dbReference>
<dbReference type="PANTHER" id="PTHR19961">
    <property type="entry name" value="FIMBRIN/PLASTIN"/>
    <property type="match status" value="1"/>
</dbReference>
<accession>A0AAN9URE8</accession>
<sequence length="650" mass="72619">MNVLKLQRKYPQFEQGDIYGLTDAFRKLDVDDKGYIDEATAIKATQTSERQSYDVVRQALKEVELDSSRRVELEDYVDLIARLRSSSPAQQRMSTGGAAPGSPGGVVAQRTGGKGHAPKSSIGRIQVQGSSANVTHTINEDERTEFTRHINAVLAGDADIDDRLPFPTDTFEMFDQCRDGLVLAKLINDSVPDTIDERVLNVPGRKIKTLNAFHMTENNNIVIESAKGIGCSVVNIGSGDIIEVREHLILGLIWQIIRRGLLGKIDIKLHPELYRLLEEDETLEQFLRLPPEQILLRWFNYHLKAAGWHRTVSNFSTDVKDAENYTVLLSQIGKDYGITRAPLQIPDLLQRAEEVLINSDKLECRKFLTPKSLVAGNPKLNLAFVANLFNNHPCLDPITEEEKQEVDDFDAEGEREARVFTLWLNSLDVQPPVVSIFDDLRDGATLLQAYDKVIKGSVNWRHVNKRPANGGEVMRFKAIENTNYAIELGKQNGFSLVGVQGADITDGQKMLTLGLIWQLMRKDITLTLSDLAQRLGKREMTDAEIVKWANSMSQKGGRNSSIRSLKDPAIGTGVFLLDVLNGMKSSYVDYDLVTPGRTDEDAYLNAKLSISIARKMGATIWLVPEDICQVSSRLVTTFIGSLMATYEKMQ</sequence>
<proteinExistence type="predicted"/>
<dbReference type="GO" id="GO:0030479">
    <property type="term" value="C:actin cortical patch"/>
    <property type="evidence" value="ECO:0007669"/>
    <property type="project" value="UniProtKB-ARBA"/>
</dbReference>
<reference evidence="8 9" key="1">
    <citation type="submission" date="2024-02" db="EMBL/GenBank/DDBJ databases">
        <title>De novo assembly and annotation of 12 fungi associated with fruit tree decline syndrome in Ontario, Canada.</title>
        <authorList>
            <person name="Sulman M."/>
            <person name="Ellouze W."/>
            <person name="Ilyukhin E."/>
        </authorList>
    </citation>
    <scope>NUCLEOTIDE SEQUENCE [LARGE SCALE GENOMIC DNA]</scope>
    <source>
        <strain evidence="8 9">M11/M66-122</strain>
    </source>
</reference>
<dbReference type="FunFam" id="1.10.418.10:FF:000027">
    <property type="entry name" value="Probable fimbrin"/>
    <property type="match status" value="1"/>
</dbReference>
<dbReference type="InterPro" id="IPR001715">
    <property type="entry name" value="CH_dom"/>
</dbReference>
<keyword evidence="9" id="KW-1185">Reference proteome</keyword>
<keyword evidence="4" id="KW-0009">Actin-binding</keyword>
<dbReference type="CDD" id="cd21303">
    <property type="entry name" value="CH_FIMB_rpt4"/>
    <property type="match status" value="1"/>
</dbReference>
<comment type="caution">
    <text evidence="8">The sequence shown here is derived from an EMBL/GenBank/DDBJ whole genome shotgun (WGS) entry which is preliminary data.</text>
</comment>
<dbReference type="CDD" id="cd21300">
    <property type="entry name" value="CH_FIMB_rpt3"/>
    <property type="match status" value="1"/>
</dbReference>
<feature type="domain" description="Calponin-homology (CH)" evidence="7">
    <location>
        <begin position="289"/>
        <end position="393"/>
    </location>
</feature>
<dbReference type="GO" id="GO:0110009">
    <property type="term" value="P:formin-nucleated actin cable organization"/>
    <property type="evidence" value="ECO:0007669"/>
    <property type="project" value="UniProtKB-ARBA"/>
</dbReference>
<evidence type="ECO:0000256" key="5">
    <source>
        <dbReference type="ARBA" id="ARBA00073963"/>
    </source>
</evidence>
<dbReference type="InterPro" id="IPR011992">
    <property type="entry name" value="EF-hand-dom_pair"/>
</dbReference>
<evidence type="ECO:0000256" key="1">
    <source>
        <dbReference type="ARBA" id="ARBA00022723"/>
    </source>
</evidence>
<dbReference type="InterPro" id="IPR001589">
    <property type="entry name" value="Actinin_actin-bd_CS"/>
</dbReference>
<dbReference type="FunFam" id="1.10.418.10:FF:000042">
    <property type="entry name" value="Fimbrin, putative"/>
    <property type="match status" value="1"/>
</dbReference>
<dbReference type="Pfam" id="PF00307">
    <property type="entry name" value="CH"/>
    <property type="match status" value="4"/>
</dbReference>
<dbReference type="FunFam" id="1.10.418.10:FF:000010">
    <property type="entry name" value="Plastin-3 isoform 1"/>
    <property type="match status" value="1"/>
</dbReference>
<dbReference type="InterPro" id="IPR039959">
    <property type="entry name" value="Fimbrin/Plastin"/>
</dbReference>
<evidence type="ECO:0000313" key="8">
    <source>
        <dbReference type="EMBL" id="KAK7753954.1"/>
    </source>
</evidence>
<dbReference type="CDD" id="cd21294">
    <property type="entry name" value="CH_FIMB_rpt1"/>
    <property type="match status" value="1"/>
</dbReference>
<dbReference type="GO" id="GO:0005884">
    <property type="term" value="C:actin filament"/>
    <property type="evidence" value="ECO:0007669"/>
    <property type="project" value="TreeGrafter"/>
</dbReference>
<dbReference type="InterPro" id="IPR036872">
    <property type="entry name" value="CH_dom_sf"/>
</dbReference>
<organism evidence="8 9">
    <name type="scientific">Diatrype stigma</name>
    <dbReference type="NCBI Taxonomy" id="117547"/>
    <lineage>
        <taxon>Eukaryota</taxon>
        <taxon>Fungi</taxon>
        <taxon>Dikarya</taxon>
        <taxon>Ascomycota</taxon>
        <taxon>Pezizomycotina</taxon>
        <taxon>Sordariomycetes</taxon>
        <taxon>Xylariomycetidae</taxon>
        <taxon>Xylariales</taxon>
        <taxon>Diatrypaceae</taxon>
        <taxon>Diatrype</taxon>
    </lineage>
</organism>
<feature type="domain" description="Calponin-homology (CH)" evidence="7">
    <location>
        <begin position="539"/>
        <end position="647"/>
    </location>
</feature>
<dbReference type="SUPFAM" id="SSF47473">
    <property type="entry name" value="EF-hand"/>
    <property type="match status" value="1"/>
</dbReference>
<dbReference type="GO" id="GO:0032432">
    <property type="term" value="C:actin filament bundle"/>
    <property type="evidence" value="ECO:0007669"/>
    <property type="project" value="TreeGrafter"/>
</dbReference>
<feature type="domain" description="Calponin-homology (CH)" evidence="7">
    <location>
        <begin position="414"/>
        <end position="524"/>
    </location>
</feature>
<evidence type="ECO:0000259" key="7">
    <source>
        <dbReference type="PROSITE" id="PS50021"/>
    </source>
</evidence>
<feature type="region of interest" description="Disordered" evidence="6">
    <location>
        <begin position="87"/>
        <end position="131"/>
    </location>
</feature>
<evidence type="ECO:0000256" key="4">
    <source>
        <dbReference type="ARBA" id="ARBA00023203"/>
    </source>
</evidence>
<dbReference type="PROSITE" id="PS00020">
    <property type="entry name" value="ACTININ_2"/>
    <property type="match status" value="1"/>
</dbReference>
<feature type="domain" description="Calponin-homology (CH)" evidence="7">
    <location>
        <begin position="140"/>
        <end position="261"/>
    </location>
</feature>
<dbReference type="GO" id="GO:0051015">
    <property type="term" value="F:actin filament binding"/>
    <property type="evidence" value="ECO:0007669"/>
    <property type="project" value="InterPro"/>
</dbReference>
<dbReference type="PANTHER" id="PTHR19961:SF18">
    <property type="entry name" value="FI19014P1"/>
    <property type="match status" value="1"/>
</dbReference>
<dbReference type="EMBL" id="JAKJXP020000024">
    <property type="protein sequence ID" value="KAK7753954.1"/>
    <property type="molecule type" value="Genomic_DNA"/>
</dbReference>
<evidence type="ECO:0000313" key="9">
    <source>
        <dbReference type="Proteomes" id="UP001320420"/>
    </source>
</evidence>
<evidence type="ECO:0000256" key="6">
    <source>
        <dbReference type="SAM" id="MobiDB-lite"/>
    </source>
</evidence>
<dbReference type="FunFam" id="1.10.418.10:FF:000016">
    <property type="entry name" value="Probable fimbrin"/>
    <property type="match status" value="1"/>
</dbReference>
<dbReference type="Gene3D" id="1.10.418.10">
    <property type="entry name" value="Calponin-like domain"/>
    <property type="match status" value="4"/>
</dbReference>
<keyword evidence="3" id="KW-0106">Calcium</keyword>
<evidence type="ECO:0000256" key="2">
    <source>
        <dbReference type="ARBA" id="ARBA00022737"/>
    </source>
</evidence>
<gene>
    <name evidence="8" type="primary">fim1</name>
    <name evidence="8" type="ORF">SLS62_004053</name>
</gene>
<dbReference type="AlphaFoldDB" id="A0AAN9URE8"/>
<keyword evidence="1" id="KW-0479">Metal-binding</keyword>
<keyword evidence="2" id="KW-0677">Repeat</keyword>
<dbReference type="SUPFAM" id="SSF47576">
    <property type="entry name" value="Calponin-homology domain, CH-domain"/>
    <property type="match status" value="1"/>
</dbReference>
<dbReference type="Proteomes" id="UP001320420">
    <property type="component" value="Unassembled WGS sequence"/>
</dbReference>
<dbReference type="PROSITE" id="PS50021">
    <property type="entry name" value="CH"/>
    <property type="match status" value="4"/>
</dbReference>
<dbReference type="GO" id="GO:0046872">
    <property type="term" value="F:metal ion binding"/>
    <property type="evidence" value="ECO:0007669"/>
    <property type="project" value="UniProtKB-KW"/>
</dbReference>
<evidence type="ECO:0000256" key="3">
    <source>
        <dbReference type="ARBA" id="ARBA00022837"/>
    </source>
</evidence>
<dbReference type="GO" id="GO:0051639">
    <property type="term" value="P:actin filament network formation"/>
    <property type="evidence" value="ECO:0007669"/>
    <property type="project" value="TreeGrafter"/>
</dbReference>
<protein>
    <recommendedName>
        <fullName evidence="5">Fimbrin</fullName>
    </recommendedName>
</protein>